<feature type="transmembrane region" description="Helical" evidence="1">
    <location>
        <begin position="28"/>
        <end position="53"/>
    </location>
</feature>
<evidence type="ECO:0000313" key="3">
    <source>
        <dbReference type="Proteomes" id="UP000070544"/>
    </source>
</evidence>
<reference evidence="2 3" key="1">
    <citation type="journal article" date="2015" name="Genome Biol. Evol.">
        <title>Phylogenomic analyses indicate that early fungi evolved digesting cell walls of algal ancestors of land plants.</title>
        <authorList>
            <person name="Chang Y."/>
            <person name="Wang S."/>
            <person name="Sekimoto S."/>
            <person name="Aerts A.L."/>
            <person name="Choi C."/>
            <person name="Clum A."/>
            <person name="LaButti K.M."/>
            <person name="Lindquist E.A."/>
            <person name="Yee Ngan C."/>
            <person name="Ohm R.A."/>
            <person name="Salamov A.A."/>
            <person name="Grigoriev I.V."/>
            <person name="Spatafora J.W."/>
            <person name="Berbee M.L."/>
        </authorList>
    </citation>
    <scope>NUCLEOTIDE SEQUENCE [LARGE SCALE GENOMIC DNA]</scope>
    <source>
        <strain evidence="2 3">JEL478</strain>
    </source>
</reference>
<evidence type="ECO:0000256" key="1">
    <source>
        <dbReference type="SAM" id="Phobius"/>
    </source>
</evidence>
<keyword evidence="1" id="KW-0472">Membrane</keyword>
<organism evidence="2 3">
    <name type="scientific">Gonapodya prolifera (strain JEL478)</name>
    <name type="common">Monoblepharis prolifera</name>
    <dbReference type="NCBI Taxonomy" id="1344416"/>
    <lineage>
        <taxon>Eukaryota</taxon>
        <taxon>Fungi</taxon>
        <taxon>Fungi incertae sedis</taxon>
        <taxon>Chytridiomycota</taxon>
        <taxon>Chytridiomycota incertae sedis</taxon>
        <taxon>Monoblepharidomycetes</taxon>
        <taxon>Monoblepharidales</taxon>
        <taxon>Gonapodyaceae</taxon>
        <taxon>Gonapodya</taxon>
    </lineage>
</organism>
<keyword evidence="3" id="KW-1185">Reference proteome</keyword>
<dbReference type="Proteomes" id="UP000070544">
    <property type="component" value="Unassembled WGS sequence"/>
</dbReference>
<keyword evidence="1" id="KW-0812">Transmembrane</keyword>
<dbReference type="OrthoDB" id="2972434at2759"/>
<proteinExistence type="predicted"/>
<keyword evidence="1" id="KW-1133">Transmembrane helix</keyword>
<gene>
    <name evidence="2" type="ORF">M427DRAFT_48881</name>
</gene>
<protein>
    <submittedName>
        <fullName evidence="2">Uncharacterized protein</fullName>
    </submittedName>
</protein>
<sequence length="235" mass="24383">MGATCSVHNNTKDTMIIKYKANEFGTEVGIGLAVFLAAVAFAAGSIVVFGFILPAMAVAVVAAEAGVEMGVLGVAAAEGAEGGAVVEEGAKASFQGRKVIGNAVVKPGEAYVSEKSILSLVMTADITLVGKATDGRGRVRAGKLTVWTGPTNNSNNGYNATDCSFEETIGDRVVAPEPTNVLKQWEMFTIKADSGSSKVLIQNAYSKNLLTASPPSDGRMRQVGNNPGIWELLKV</sequence>
<dbReference type="EMBL" id="KQ965842">
    <property type="protein sequence ID" value="KXS09985.1"/>
    <property type="molecule type" value="Genomic_DNA"/>
</dbReference>
<dbReference type="AlphaFoldDB" id="A0A139A0C0"/>
<evidence type="ECO:0000313" key="2">
    <source>
        <dbReference type="EMBL" id="KXS09985.1"/>
    </source>
</evidence>
<name>A0A139A0C0_GONPJ</name>
<accession>A0A139A0C0</accession>